<feature type="region of interest" description="Disordered" evidence="1">
    <location>
        <begin position="129"/>
        <end position="148"/>
    </location>
</feature>
<reference evidence="2 3" key="1">
    <citation type="journal article" date="2020" name="Nature">
        <title>Six reference-quality genomes reveal evolution of bat adaptations.</title>
        <authorList>
            <person name="Jebb D."/>
            <person name="Huang Z."/>
            <person name="Pippel M."/>
            <person name="Hughes G.M."/>
            <person name="Lavrichenko K."/>
            <person name="Devanna P."/>
            <person name="Winkler S."/>
            <person name="Jermiin L.S."/>
            <person name="Skirmuntt E.C."/>
            <person name="Katzourakis A."/>
            <person name="Burkitt-Gray L."/>
            <person name="Ray D.A."/>
            <person name="Sullivan K.A.M."/>
            <person name="Roscito J.G."/>
            <person name="Kirilenko B.M."/>
            <person name="Davalos L.M."/>
            <person name="Corthals A.P."/>
            <person name="Power M.L."/>
            <person name="Jones G."/>
            <person name="Ransome R.D."/>
            <person name="Dechmann D.K.N."/>
            <person name="Locatelli A.G."/>
            <person name="Puechmaille S.J."/>
            <person name="Fedrigo O."/>
            <person name="Jarvis E.D."/>
            <person name="Hiller M."/>
            <person name="Vernes S.C."/>
            <person name="Myers E.W."/>
            <person name="Teeling E.C."/>
        </authorList>
    </citation>
    <scope>NUCLEOTIDE SEQUENCE [LARGE SCALE GENOMIC DNA]</scope>
    <source>
        <strain evidence="2">MPipKuh1</strain>
        <tissue evidence="2">Flight muscle</tissue>
    </source>
</reference>
<comment type="caution">
    <text evidence="2">The sequence shown here is derived from an EMBL/GenBank/DDBJ whole genome shotgun (WGS) entry which is preliminary data.</text>
</comment>
<keyword evidence="3" id="KW-1185">Reference proteome</keyword>
<proteinExistence type="predicted"/>
<dbReference type="AlphaFoldDB" id="A0A7J7XUS0"/>
<gene>
    <name evidence="2" type="ORF">mPipKuh1_010412</name>
</gene>
<feature type="region of interest" description="Disordered" evidence="1">
    <location>
        <begin position="96"/>
        <end position="123"/>
    </location>
</feature>
<evidence type="ECO:0000256" key="1">
    <source>
        <dbReference type="SAM" id="MobiDB-lite"/>
    </source>
</evidence>
<accession>A0A7J7XUS0</accession>
<feature type="compositionally biased region" description="Polar residues" evidence="1">
    <location>
        <begin position="29"/>
        <end position="45"/>
    </location>
</feature>
<evidence type="ECO:0000313" key="2">
    <source>
        <dbReference type="EMBL" id="KAF6353441.1"/>
    </source>
</evidence>
<evidence type="ECO:0000313" key="3">
    <source>
        <dbReference type="Proteomes" id="UP000558488"/>
    </source>
</evidence>
<sequence length="204" mass="21512">MEGGLARTDPPSPRALPTLASKGIWGGSFSDSQAWTGPETSTLTQGGREAQRLWGPTTSPLAHVPITTSVFSTVPLQGAASSGVWERWAMYSTSSLHQQPPSCHGNHQAPSGGGNGLPAHGLLSQRAPAHDGALRGGGQGETGPSALREDFCGFPEKRGYILRSGETEGTGFDLPATWALYCLYFLKPLKCKACFALFSTSFFS</sequence>
<protein>
    <submittedName>
        <fullName evidence="2">Uncharacterized protein</fullName>
    </submittedName>
</protein>
<feature type="region of interest" description="Disordered" evidence="1">
    <location>
        <begin position="29"/>
        <end position="48"/>
    </location>
</feature>
<dbReference type="Proteomes" id="UP000558488">
    <property type="component" value="Unassembled WGS sequence"/>
</dbReference>
<name>A0A7J7XUS0_PIPKU</name>
<dbReference type="EMBL" id="JACAGB010000007">
    <property type="protein sequence ID" value="KAF6353441.1"/>
    <property type="molecule type" value="Genomic_DNA"/>
</dbReference>
<organism evidence="2 3">
    <name type="scientific">Pipistrellus kuhlii</name>
    <name type="common">Kuhl's pipistrelle</name>
    <dbReference type="NCBI Taxonomy" id="59472"/>
    <lineage>
        <taxon>Eukaryota</taxon>
        <taxon>Metazoa</taxon>
        <taxon>Chordata</taxon>
        <taxon>Craniata</taxon>
        <taxon>Vertebrata</taxon>
        <taxon>Euteleostomi</taxon>
        <taxon>Mammalia</taxon>
        <taxon>Eutheria</taxon>
        <taxon>Laurasiatheria</taxon>
        <taxon>Chiroptera</taxon>
        <taxon>Yangochiroptera</taxon>
        <taxon>Vespertilionidae</taxon>
        <taxon>Pipistrellus</taxon>
    </lineage>
</organism>